<evidence type="ECO:0008006" key="4">
    <source>
        <dbReference type="Google" id="ProtNLM"/>
    </source>
</evidence>
<dbReference type="Proteomes" id="UP000000238">
    <property type="component" value="Chromosome"/>
</dbReference>
<protein>
    <recommendedName>
        <fullName evidence="4">DUF2970 domain-containing protein</fullName>
    </recommendedName>
</protein>
<dbReference type="eggNOG" id="ENOG5033AS4">
    <property type="taxonomic scope" value="Bacteria"/>
</dbReference>
<sequence length="75" mass="8231">MSNVSEHKEKEQKPSLWQLVVSVLGAAFGVQSSKTRERDFKQADPKAYIIGGIVFGVLFVLTLALIVKLVLSNVT</sequence>
<gene>
    <name evidence="2" type="ordered locus">HCH_02541</name>
</gene>
<dbReference type="RefSeq" id="WP_011396411.1">
    <property type="nucleotide sequence ID" value="NC_007645.1"/>
</dbReference>
<proteinExistence type="predicted"/>
<dbReference type="EMBL" id="CP000155">
    <property type="protein sequence ID" value="ABC29342.1"/>
    <property type="molecule type" value="Genomic_DNA"/>
</dbReference>
<evidence type="ECO:0000256" key="1">
    <source>
        <dbReference type="SAM" id="Phobius"/>
    </source>
</evidence>
<dbReference type="Pfam" id="PF11174">
    <property type="entry name" value="DUF2970"/>
    <property type="match status" value="1"/>
</dbReference>
<feature type="transmembrane region" description="Helical" evidence="1">
    <location>
        <begin position="48"/>
        <end position="71"/>
    </location>
</feature>
<keyword evidence="3" id="KW-1185">Reference proteome</keyword>
<name>Q2SJ32_HAHCH</name>
<organism evidence="2 3">
    <name type="scientific">Hahella chejuensis (strain KCTC 2396)</name>
    <dbReference type="NCBI Taxonomy" id="349521"/>
    <lineage>
        <taxon>Bacteria</taxon>
        <taxon>Pseudomonadati</taxon>
        <taxon>Pseudomonadota</taxon>
        <taxon>Gammaproteobacteria</taxon>
        <taxon>Oceanospirillales</taxon>
        <taxon>Hahellaceae</taxon>
        <taxon>Hahella</taxon>
    </lineage>
</organism>
<keyword evidence="1" id="KW-0472">Membrane</keyword>
<keyword evidence="1" id="KW-0812">Transmembrane</keyword>
<keyword evidence="1" id="KW-1133">Transmembrane helix</keyword>
<dbReference type="OrthoDB" id="5625885at2"/>
<dbReference type="HOGENOM" id="CLU_180692_2_0_6"/>
<evidence type="ECO:0000313" key="2">
    <source>
        <dbReference type="EMBL" id="ABC29342.1"/>
    </source>
</evidence>
<reference evidence="2 3" key="1">
    <citation type="journal article" date="2005" name="Nucleic Acids Res.">
        <title>Genomic blueprint of Hahella chejuensis, a marine microbe producing an algicidal agent.</title>
        <authorList>
            <person name="Jeong H."/>
            <person name="Yim J.H."/>
            <person name="Lee C."/>
            <person name="Choi S.-H."/>
            <person name="Park Y.K."/>
            <person name="Yoon S.H."/>
            <person name="Hur C.-G."/>
            <person name="Kang H.-Y."/>
            <person name="Kim D."/>
            <person name="Lee H.H."/>
            <person name="Park K.H."/>
            <person name="Park S.-H."/>
            <person name="Park H.-S."/>
            <person name="Lee H.K."/>
            <person name="Oh T.K."/>
            <person name="Kim J.F."/>
        </authorList>
    </citation>
    <scope>NUCLEOTIDE SEQUENCE [LARGE SCALE GENOMIC DNA]</scope>
    <source>
        <strain evidence="2 3">KCTC 2396</strain>
    </source>
</reference>
<evidence type="ECO:0000313" key="3">
    <source>
        <dbReference type="Proteomes" id="UP000000238"/>
    </source>
</evidence>
<dbReference type="AlphaFoldDB" id="Q2SJ32"/>
<dbReference type="KEGG" id="hch:HCH_02541"/>
<dbReference type="STRING" id="349521.HCH_02541"/>
<dbReference type="InterPro" id="IPR021344">
    <property type="entry name" value="DUF2970"/>
</dbReference>
<accession>Q2SJ32</accession>